<evidence type="ECO:0000313" key="2">
    <source>
        <dbReference type="Proteomes" id="UP000033736"/>
    </source>
</evidence>
<dbReference type="EMBL" id="LAOQ01000001">
    <property type="protein sequence ID" value="KJW05457.1"/>
    <property type="molecule type" value="Genomic_DNA"/>
</dbReference>
<comment type="caution">
    <text evidence="1">The sequence shown here is derived from an EMBL/GenBank/DDBJ whole genome shotgun (WGS) entry which is preliminary data.</text>
</comment>
<name>A0A0F3RH42_9RICK</name>
<protein>
    <submittedName>
        <fullName evidence="1">Uncharacterized protein</fullName>
    </submittedName>
</protein>
<keyword evidence="2" id="KW-1185">Reference proteome</keyword>
<organism evidence="1 2">
    <name type="scientific">Rickettsia argasii T170-B</name>
    <dbReference type="NCBI Taxonomy" id="1268837"/>
    <lineage>
        <taxon>Bacteria</taxon>
        <taxon>Pseudomonadati</taxon>
        <taxon>Pseudomonadota</taxon>
        <taxon>Alphaproteobacteria</taxon>
        <taxon>Rickettsiales</taxon>
        <taxon>Rickettsiaceae</taxon>
        <taxon>Rickettsieae</taxon>
        <taxon>Rickettsia</taxon>
        <taxon>spotted fever group</taxon>
    </lineage>
</organism>
<dbReference type="AlphaFoldDB" id="A0A0F3RH42"/>
<sequence length="47" mass="5462">MDDDIKHVNAAKDYGITVVLIKNKGTEHIHEAFFYMNLMNSMKFMLS</sequence>
<evidence type="ECO:0000313" key="1">
    <source>
        <dbReference type="EMBL" id="KJW05457.1"/>
    </source>
</evidence>
<accession>A0A0F3RH42</accession>
<reference evidence="1 2" key="1">
    <citation type="submission" date="2015-01" db="EMBL/GenBank/DDBJ databases">
        <title>Genome Sequencing of Rickettsiales /home/snadendla/prok_pipe/test/illegal_ec_num.txt.</title>
        <authorList>
            <person name="Daugherty S.C."/>
            <person name="Su Q."/>
            <person name="Abolude K."/>
            <person name="Beier-Sexton M."/>
            <person name="Carlyon J.A."/>
            <person name="Carter R."/>
            <person name="Day N.P."/>
            <person name="Dumler S.J."/>
            <person name="Dyachenko V."/>
            <person name="Godinez A."/>
            <person name="Kurtti T.J."/>
            <person name="Lichay M."/>
            <person name="Mullins K.E."/>
            <person name="Ott S."/>
            <person name="Pappas-Brown V."/>
            <person name="Paris D.H."/>
            <person name="Patel P."/>
            <person name="Richards A.L."/>
            <person name="Sadzewicz L."/>
            <person name="Sears K."/>
            <person name="Seidman D."/>
            <person name="Sengamalay N."/>
            <person name="Stenos J."/>
            <person name="Tallon L.J."/>
            <person name="Vincent G."/>
            <person name="Fraser C.M."/>
            <person name="Munderloh U."/>
            <person name="Dunning-Hotopp J.C."/>
        </authorList>
    </citation>
    <scope>NUCLEOTIDE SEQUENCE [LARGE SCALE GENOMIC DNA]</scope>
    <source>
        <strain evidence="1 2">T170-B</strain>
    </source>
</reference>
<dbReference type="PATRIC" id="fig|1268837.3.peg.279"/>
<dbReference type="Proteomes" id="UP000033736">
    <property type="component" value="Unassembled WGS sequence"/>
</dbReference>
<gene>
    <name evidence="1" type="ORF">RAT170B_0275</name>
</gene>
<proteinExistence type="predicted"/>